<dbReference type="PROSITE" id="PS51257">
    <property type="entry name" value="PROKAR_LIPOPROTEIN"/>
    <property type="match status" value="1"/>
</dbReference>
<protein>
    <submittedName>
        <fullName evidence="2">Uncharacterized protein</fullName>
    </submittedName>
</protein>
<evidence type="ECO:0000256" key="1">
    <source>
        <dbReference type="SAM" id="SignalP"/>
    </source>
</evidence>
<organism evidence="2 3">
    <name type="scientific">Streptomyces nymphaeiformis</name>
    <dbReference type="NCBI Taxonomy" id="2663842"/>
    <lineage>
        <taxon>Bacteria</taxon>
        <taxon>Bacillati</taxon>
        <taxon>Actinomycetota</taxon>
        <taxon>Actinomycetes</taxon>
        <taxon>Kitasatosporales</taxon>
        <taxon>Streptomycetaceae</taxon>
        <taxon>Streptomyces</taxon>
    </lineage>
</organism>
<feature type="signal peptide" evidence="1">
    <location>
        <begin position="1"/>
        <end position="31"/>
    </location>
</feature>
<dbReference type="AlphaFoldDB" id="A0A7W7UAF9"/>
<name>A0A7W7UAF9_9ACTN</name>
<gene>
    <name evidence="2" type="ORF">GGE06_007623</name>
</gene>
<dbReference type="Proteomes" id="UP000582643">
    <property type="component" value="Unassembled WGS sequence"/>
</dbReference>
<keyword evidence="1" id="KW-0732">Signal</keyword>
<evidence type="ECO:0000313" key="3">
    <source>
        <dbReference type="Proteomes" id="UP000582643"/>
    </source>
</evidence>
<accession>A0A7W7UAF9</accession>
<keyword evidence="3" id="KW-1185">Reference proteome</keyword>
<feature type="chain" id="PRO_5031298624" evidence="1">
    <location>
        <begin position="32"/>
        <end position="115"/>
    </location>
</feature>
<dbReference type="EMBL" id="JACHJY010000013">
    <property type="protein sequence ID" value="MBB4986655.1"/>
    <property type="molecule type" value="Genomic_DNA"/>
</dbReference>
<proteinExistence type="predicted"/>
<dbReference type="RefSeq" id="WP_184932892.1">
    <property type="nucleotide sequence ID" value="NZ_JACHJY010000013.1"/>
</dbReference>
<sequence>MSAVRKTITSVLTAAVLTGGLALGTAGPASAAGCGTSASPVIDGASASWSIRCSDSRMTIAGWVQDTRADAKCALIRIHAGDNPPARPEACGSGVRKNFSYTFKAKNVDARLAIA</sequence>
<reference evidence="2 3" key="1">
    <citation type="submission" date="2020-08" db="EMBL/GenBank/DDBJ databases">
        <title>Genomic Encyclopedia of Type Strains, Phase III (KMG-III): the genomes of soil and plant-associated and newly described type strains.</title>
        <authorList>
            <person name="Whitman W."/>
        </authorList>
    </citation>
    <scope>NUCLEOTIDE SEQUENCE [LARGE SCALE GENOMIC DNA]</scope>
    <source>
        <strain evidence="2 3">SFB5A</strain>
    </source>
</reference>
<evidence type="ECO:0000313" key="2">
    <source>
        <dbReference type="EMBL" id="MBB4986655.1"/>
    </source>
</evidence>
<comment type="caution">
    <text evidence="2">The sequence shown here is derived from an EMBL/GenBank/DDBJ whole genome shotgun (WGS) entry which is preliminary data.</text>
</comment>